<gene>
    <name evidence="2" type="ORF">KFE25_009431</name>
</gene>
<protein>
    <recommendedName>
        <fullName evidence="4">Transmembrane protein</fullName>
    </recommendedName>
</protein>
<dbReference type="AlphaFoldDB" id="A0A8J5Y3P6"/>
<evidence type="ECO:0000313" key="2">
    <source>
        <dbReference type="EMBL" id="KAG8471010.1"/>
    </source>
</evidence>
<dbReference type="Proteomes" id="UP000751190">
    <property type="component" value="Unassembled WGS sequence"/>
</dbReference>
<keyword evidence="3" id="KW-1185">Reference proteome</keyword>
<name>A0A8J5Y3P6_DIALT</name>
<proteinExistence type="predicted"/>
<evidence type="ECO:0008006" key="4">
    <source>
        <dbReference type="Google" id="ProtNLM"/>
    </source>
</evidence>
<comment type="caution">
    <text evidence="2">The sequence shown here is derived from an EMBL/GenBank/DDBJ whole genome shotgun (WGS) entry which is preliminary data.</text>
</comment>
<evidence type="ECO:0000313" key="3">
    <source>
        <dbReference type="Proteomes" id="UP000751190"/>
    </source>
</evidence>
<reference evidence="2" key="1">
    <citation type="submission" date="2021-05" db="EMBL/GenBank/DDBJ databases">
        <title>The genome of the haptophyte Pavlova lutheri (Diacronema luteri, Pavlovales) - a model for lipid biosynthesis in eukaryotic algae.</title>
        <authorList>
            <person name="Hulatt C.J."/>
            <person name="Posewitz M.C."/>
        </authorList>
    </citation>
    <scope>NUCLEOTIDE SEQUENCE</scope>
    <source>
        <strain evidence="2">NIVA-4/92</strain>
    </source>
</reference>
<organism evidence="2 3">
    <name type="scientific">Diacronema lutheri</name>
    <name type="common">Unicellular marine alga</name>
    <name type="synonym">Monochrysis lutheri</name>
    <dbReference type="NCBI Taxonomy" id="2081491"/>
    <lineage>
        <taxon>Eukaryota</taxon>
        <taxon>Haptista</taxon>
        <taxon>Haptophyta</taxon>
        <taxon>Pavlovophyceae</taxon>
        <taxon>Pavlovales</taxon>
        <taxon>Pavlovaceae</taxon>
        <taxon>Diacronema</taxon>
    </lineage>
</organism>
<accession>A0A8J5Y3P6</accession>
<sequence length="71" mass="7930">MTRRAARAPLQRAFGTMADDPPAHEFVHLSPAIIGVGILVAFHVAALFFWLASVLVSNRHVARERMRTKLH</sequence>
<keyword evidence="1" id="KW-1133">Transmembrane helix</keyword>
<evidence type="ECO:0000256" key="1">
    <source>
        <dbReference type="SAM" id="Phobius"/>
    </source>
</evidence>
<keyword evidence="1" id="KW-0812">Transmembrane</keyword>
<feature type="transmembrane region" description="Helical" evidence="1">
    <location>
        <begin position="32"/>
        <end position="57"/>
    </location>
</feature>
<dbReference type="EMBL" id="JAGTXO010000001">
    <property type="protein sequence ID" value="KAG8471010.1"/>
    <property type="molecule type" value="Genomic_DNA"/>
</dbReference>
<keyword evidence="1" id="KW-0472">Membrane</keyword>